<dbReference type="PRINTS" id="PR00032">
    <property type="entry name" value="HTHARAC"/>
</dbReference>
<dbReference type="GO" id="GO:0003700">
    <property type="term" value="F:DNA-binding transcription factor activity"/>
    <property type="evidence" value="ECO:0007669"/>
    <property type="project" value="InterPro"/>
</dbReference>
<accession>A0A0M0LMQ5</accession>
<dbReference type="Gene3D" id="1.10.10.60">
    <property type="entry name" value="Homeodomain-like"/>
    <property type="match status" value="2"/>
</dbReference>
<sequence length="245" mass="28444">MTEKIKVIVVDDESRLRRGIEKLIRSNGEEWEIVGSYATGQSCLDDVVKLDLPFDVLFTDVKMPLMSGLELLTRLNERVSKSYYAVIISGYDDFEFIQKAMREGALDYLLKPIDRLEMQVCLDKINAKFHKNEVLSEPESKNISIEIATQWIHEHLHESLTIEKIAGKVFMNATYFSEYFKRKTGETVLDYITKNRMEKAITLLKTTNMKIYEISLATGYTDTKYFSKLFKKHYGMLPSQIRHGE</sequence>
<dbReference type="InterPro" id="IPR011006">
    <property type="entry name" value="CheY-like_superfamily"/>
</dbReference>
<dbReference type="SMART" id="SM00342">
    <property type="entry name" value="HTH_ARAC"/>
    <property type="match status" value="1"/>
</dbReference>
<evidence type="ECO:0000259" key="6">
    <source>
        <dbReference type="PROSITE" id="PS50110"/>
    </source>
</evidence>
<dbReference type="GeneID" id="301136078"/>
<feature type="modified residue" description="4-aspartylphosphate" evidence="4">
    <location>
        <position position="60"/>
    </location>
</feature>
<dbReference type="InterPro" id="IPR020449">
    <property type="entry name" value="Tscrpt_reg_AraC-type_HTH"/>
</dbReference>
<dbReference type="PROSITE" id="PS01124">
    <property type="entry name" value="HTH_ARAC_FAMILY_2"/>
    <property type="match status" value="1"/>
</dbReference>
<keyword evidence="3" id="KW-0804">Transcription</keyword>
<dbReference type="InterPro" id="IPR018062">
    <property type="entry name" value="HTH_AraC-typ_CS"/>
</dbReference>
<dbReference type="STRING" id="263475.AMD00_08165"/>
<dbReference type="SMART" id="SM00448">
    <property type="entry name" value="REC"/>
    <property type="match status" value="1"/>
</dbReference>
<dbReference type="PROSITE" id="PS00041">
    <property type="entry name" value="HTH_ARAC_FAMILY_1"/>
    <property type="match status" value="1"/>
</dbReference>
<dbReference type="Proteomes" id="UP000036867">
    <property type="component" value="Unassembled WGS sequence"/>
</dbReference>
<keyword evidence="1" id="KW-0805">Transcription regulation</keyword>
<dbReference type="InterPro" id="IPR009057">
    <property type="entry name" value="Homeodomain-like_sf"/>
</dbReference>
<evidence type="ECO:0008006" key="9">
    <source>
        <dbReference type="Google" id="ProtNLM"/>
    </source>
</evidence>
<dbReference type="SUPFAM" id="SSF52172">
    <property type="entry name" value="CheY-like"/>
    <property type="match status" value="1"/>
</dbReference>
<dbReference type="SUPFAM" id="SSF46689">
    <property type="entry name" value="Homeodomain-like"/>
    <property type="match status" value="1"/>
</dbReference>
<dbReference type="CDD" id="cd17536">
    <property type="entry name" value="REC_YesN-like"/>
    <property type="match status" value="1"/>
</dbReference>
<dbReference type="InterPro" id="IPR018060">
    <property type="entry name" value="HTH_AraC"/>
</dbReference>
<evidence type="ECO:0000259" key="5">
    <source>
        <dbReference type="PROSITE" id="PS01124"/>
    </source>
</evidence>
<feature type="domain" description="Response regulatory" evidence="6">
    <location>
        <begin position="6"/>
        <end position="126"/>
    </location>
</feature>
<dbReference type="RefSeq" id="WP_053416528.1">
    <property type="nucleotide sequence ID" value="NZ_LILB01000001.1"/>
</dbReference>
<evidence type="ECO:0000313" key="7">
    <source>
        <dbReference type="EMBL" id="KOO52360.1"/>
    </source>
</evidence>
<dbReference type="PROSITE" id="PS50110">
    <property type="entry name" value="RESPONSE_REGULATORY"/>
    <property type="match status" value="1"/>
</dbReference>
<dbReference type="EMBL" id="LILB01000001">
    <property type="protein sequence ID" value="KOO52360.1"/>
    <property type="molecule type" value="Genomic_DNA"/>
</dbReference>
<reference evidence="8" key="1">
    <citation type="submission" date="2015-08" db="EMBL/GenBank/DDBJ databases">
        <title>Fjat-10028 dsm 16317.</title>
        <authorList>
            <person name="Liu B."/>
            <person name="Wang J."/>
            <person name="Zhu Y."/>
            <person name="Liu G."/>
            <person name="Chen Q."/>
            <person name="Chen Z."/>
            <person name="Lan J."/>
            <person name="Che J."/>
            <person name="Ge C."/>
            <person name="Shi H."/>
            <person name="Pan Z."/>
            <person name="Liu X."/>
        </authorList>
    </citation>
    <scope>NUCLEOTIDE SEQUENCE [LARGE SCALE GENOMIC DNA]</scope>
    <source>
        <strain evidence="8">DSM 16317</strain>
    </source>
</reference>
<name>A0A0M0LMQ5_9BACL</name>
<organism evidence="7 8">
    <name type="scientific">Viridibacillus arvi</name>
    <dbReference type="NCBI Taxonomy" id="263475"/>
    <lineage>
        <taxon>Bacteria</taxon>
        <taxon>Bacillati</taxon>
        <taxon>Bacillota</taxon>
        <taxon>Bacilli</taxon>
        <taxon>Bacillales</taxon>
        <taxon>Caryophanaceae</taxon>
        <taxon>Viridibacillus</taxon>
    </lineage>
</organism>
<dbReference type="Gene3D" id="3.40.50.2300">
    <property type="match status" value="1"/>
</dbReference>
<evidence type="ECO:0000313" key="8">
    <source>
        <dbReference type="Proteomes" id="UP000036867"/>
    </source>
</evidence>
<dbReference type="OrthoDB" id="342399at2"/>
<keyword evidence="4" id="KW-0597">Phosphoprotein</keyword>
<dbReference type="PANTHER" id="PTHR43280">
    <property type="entry name" value="ARAC-FAMILY TRANSCRIPTIONAL REGULATOR"/>
    <property type="match status" value="1"/>
</dbReference>
<dbReference type="Pfam" id="PF00072">
    <property type="entry name" value="Response_reg"/>
    <property type="match status" value="1"/>
</dbReference>
<gene>
    <name evidence="7" type="ORF">AMD00_08165</name>
</gene>
<dbReference type="PANTHER" id="PTHR43280:SF10">
    <property type="entry name" value="REGULATORY PROTEIN POCR"/>
    <property type="match status" value="1"/>
</dbReference>
<protein>
    <recommendedName>
        <fullName evidence="9">AraC family transcriptional regulator</fullName>
    </recommendedName>
</protein>
<evidence type="ECO:0000256" key="3">
    <source>
        <dbReference type="ARBA" id="ARBA00023163"/>
    </source>
</evidence>
<dbReference type="GO" id="GO:0043565">
    <property type="term" value="F:sequence-specific DNA binding"/>
    <property type="evidence" value="ECO:0007669"/>
    <property type="project" value="InterPro"/>
</dbReference>
<dbReference type="AlphaFoldDB" id="A0A0M0LMQ5"/>
<keyword evidence="2" id="KW-0238">DNA-binding</keyword>
<dbReference type="Pfam" id="PF12833">
    <property type="entry name" value="HTH_18"/>
    <property type="match status" value="1"/>
</dbReference>
<evidence type="ECO:0000256" key="1">
    <source>
        <dbReference type="ARBA" id="ARBA00023015"/>
    </source>
</evidence>
<keyword evidence="8" id="KW-1185">Reference proteome</keyword>
<feature type="domain" description="HTH araC/xylS-type" evidence="5">
    <location>
        <begin position="146"/>
        <end position="244"/>
    </location>
</feature>
<evidence type="ECO:0000256" key="4">
    <source>
        <dbReference type="PROSITE-ProRule" id="PRU00169"/>
    </source>
</evidence>
<evidence type="ECO:0000256" key="2">
    <source>
        <dbReference type="ARBA" id="ARBA00023125"/>
    </source>
</evidence>
<dbReference type="GO" id="GO:0000160">
    <property type="term" value="P:phosphorelay signal transduction system"/>
    <property type="evidence" value="ECO:0007669"/>
    <property type="project" value="InterPro"/>
</dbReference>
<comment type="caution">
    <text evidence="7">The sequence shown here is derived from an EMBL/GenBank/DDBJ whole genome shotgun (WGS) entry which is preliminary data.</text>
</comment>
<dbReference type="InterPro" id="IPR001789">
    <property type="entry name" value="Sig_transdc_resp-reg_receiver"/>
</dbReference>
<proteinExistence type="predicted"/>